<gene>
    <name evidence="1" type="ORF">M9Y10_032426</name>
</gene>
<proteinExistence type="predicted"/>
<evidence type="ECO:0000313" key="1">
    <source>
        <dbReference type="EMBL" id="KAK8838966.1"/>
    </source>
</evidence>
<sequence length="58" mass="6141">MVSLLSFVCFQSYLRSAKSLGVTVAFNSLPSLAIPSNLTSNVFFVTASVGSERTGPKI</sequence>
<protein>
    <submittedName>
        <fullName evidence="1">Uncharacterized protein</fullName>
    </submittedName>
</protein>
<reference evidence="1 2" key="1">
    <citation type="submission" date="2024-04" db="EMBL/GenBank/DDBJ databases">
        <title>Tritrichomonas musculus Genome.</title>
        <authorList>
            <person name="Alves-Ferreira E."/>
            <person name="Grigg M."/>
            <person name="Lorenzi H."/>
            <person name="Galac M."/>
        </authorList>
    </citation>
    <scope>NUCLEOTIDE SEQUENCE [LARGE SCALE GENOMIC DNA]</scope>
    <source>
        <strain evidence="1 2">EAF2021</strain>
    </source>
</reference>
<name>A0ABR2GZ66_9EUKA</name>
<organism evidence="1 2">
    <name type="scientific">Tritrichomonas musculus</name>
    <dbReference type="NCBI Taxonomy" id="1915356"/>
    <lineage>
        <taxon>Eukaryota</taxon>
        <taxon>Metamonada</taxon>
        <taxon>Parabasalia</taxon>
        <taxon>Tritrichomonadida</taxon>
        <taxon>Tritrichomonadidae</taxon>
        <taxon>Tritrichomonas</taxon>
    </lineage>
</organism>
<comment type="caution">
    <text evidence="1">The sequence shown here is derived from an EMBL/GenBank/DDBJ whole genome shotgun (WGS) entry which is preliminary data.</text>
</comment>
<dbReference type="EMBL" id="JAPFFF010000053">
    <property type="protein sequence ID" value="KAK8838966.1"/>
    <property type="molecule type" value="Genomic_DNA"/>
</dbReference>
<dbReference type="Proteomes" id="UP001470230">
    <property type="component" value="Unassembled WGS sequence"/>
</dbReference>
<evidence type="ECO:0000313" key="2">
    <source>
        <dbReference type="Proteomes" id="UP001470230"/>
    </source>
</evidence>
<keyword evidence="2" id="KW-1185">Reference proteome</keyword>
<accession>A0ABR2GZ66</accession>